<gene>
    <name evidence="4" type="ORF">QTG54_014857</name>
</gene>
<name>A0AAD8XVT1_9STRA</name>
<dbReference type="InterPro" id="IPR027038">
    <property type="entry name" value="RanGap"/>
</dbReference>
<dbReference type="GO" id="GO:0048471">
    <property type="term" value="C:perinuclear region of cytoplasm"/>
    <property type="evidence" value="ECO:0007669"/>
    <property type="project" value="TreeGrafter"/>
</dbReference>
<dbReference type="AlphaFoldDB" id="A0AAD8XVT1"/>
<evidence type="ECO:0000256" key="3">
    <source>
        <dbReference type="ARBA" id="ARBA00022737"/>
    </source>
</evidence>
<protein>
    <submittedName>
        <fullName evidence="4">Leucine-rich repeat protein</fullName>
    </submittedName>
</protein>
<dbReference type="Proteomes" id="UP001224775">
    <property type="component" value="Unassembled WGS sequence"/>
</dbReference>
<reference evidence="4" key="1">
    <citation type="submission" date="2023-06" db="EMBL/GenBank/DDBJ databases">
        <title>Survivors Of The Sea: Transcriptome response of Skeletonema marinoi to long-term dormancy.</title>
        <authorList>
            <person name="Pinder M.I.M."/>
            <person name="Kourtchenko O."/>
            <person name="Robertson E.K."/>
            <person name="Larsson T."/>
            <person name="Maumus F."/>
            <person name="Osuna-Cruz C.M."/>
            <person name="Vancaester E."/>
            <person name="Stenow R."/>
            <person name="Vandepoele K."/>
            <person name="Ploug H."/>
            <person name="Bruchert V."/>
            <person name="Godhe A."/>
            <person name="Topel M."/>
        </authorList>
    </citation>
    <scope>NUCLEOTIDE SEQUENCE</scope>
    <source>
        <strain evidence="4">R05AC</strain>
    </source>
</reference>
<evidence type="ECO:0000313" key="5">
    <source>
        <dbReference type="Proteomes" id="UP001224775"/>
    </source>
</evidence>
<dbReference type="Gene3D" id="3.80.10.10">
    <property type="entry name" value="Ribonuclease Inhibitor"/>
    <property type="match status" value="3"/>
</dbReference>
<dbReference type="GO" id="GO:0006913">
    <property type="term" value="P:nucleocytoplasmic transport"/>
    <property type="evidence" value="ECO:0007669"/>
    <property type="project" value="TreeGrafter"/>
</dbReference>
<dbReference type="SMART" id="SM00368">
    <property type="entry name" value="LRR_RI"/>
    <property type="match status" value="9"/>
</dbReference>
<organism evidence="4 5">
    <name type="scientific">Skeletonema marinoi</name>
    <dbReference type="NCBI Taxonomy" id="267567"/>
    <lineage>
        <taxon>Eukaryota</taxon>
        <taxon>Sar</taxon>
        <taxon>Stramenopiles</taxon>
        <taxon>Ochrophyta</taxon>
        <taxon>Bacillariophyta</taxon>
        <taxon>Coscinodiscophyceae</taxon>
        <taxon>Thalassiosirophycidae</taxon>
        <taxon>Thalassiosirales</taxon>
        <taxon>Skeletonemataceae</taxon>
        <taxon>Skeletonema</taxon>
        <taxon>Skeletonema marinoi-dohrnii complex</taxon>
    </lineage>
</organism>
<keyword evidence="1" id="KW-0343">GTPase activation</keyword>
<dbReference type="InterPro" id="IPR001611">
    <property type="entry name" value="Leu-rich_rpt"/>
</dbReference>
<keyword evidence="5" id="KW-1185">Reference proteome</keyword>
<dbReference type="GO" id="GO:0031267">
    <property type="term" value="F:small GTPase binding"/>
    <property type="evidence" value="ECO:0007669"/>
    <property type="project" value="TreeGrafter"/>
</dbReference>
<sequence length="614" mass="67757">MDVQDYEYYEARAKDVKLEDITSSQLNADILERLRDNDPELTKMYINITREDFDDFVVCEGDNLGWLGYFVGRSIQLEGLSIDNFPDNLNIDAFLRGLGHNRSIESLCICTDIGEGFKSLGPLLRNNNSISDLTFSGFNIGLQCARNIATLLGQQSSLKCLSFEDIDLYDEGLMEIAVALRTKPQIEELGLLGNQNIGRNGCVALGSALEGMRNPDLAMLNLDYNGIDDEGLHALVAGLINCRNLTSLYLSGNEFITEAGLRSLRTLFQSEHCRLEHLDLNLASIDNDGAVALATGLVSLPTLKKLELSGTSIGDQGLQALVGSLVNCNVLEELNLSQNLFPGLGLRSLGVLVQRTMMKELCLRNNAINDEGLQCLVEGMIARCSLTHLDLSYNDSITAAGLRTLSAFFQSDNCCLRDLWLRGINFGDEGAVALANGLIGNESLIDLKFNSSDITARGWSAFSKLLCDTSCINNTYLSNHTLVAFGGYTTTGGGGGYGTYVTPSDIVGYLWLNKWGKRAAMSKILDSHPDIDVEPLFQWKLKCLPLVVKWLENAKPYLFRVNANVPTEEFQYRQLSAVFKFVRGSPQLAVDGYRGKKMKNIQTMSKKRKFDQTL</sequence>
<dbReference type="GO" id="GO:0005829">
    <property type="term" value="C:cytosol"/>
    <property type="evidence" value="ECO:0007669"/>
    <property type="project" value="TreeGrafter"/>
</dbReference>
<accession>A0AAD8XVT1</accession>
<dbReference type="GO" id="GO:0005634">
    <property type="term" value="C:nucleus"/>
    <property type="evidence" value="ECO:0007669"/>
    <property type="project" value="TreeGrafter"/>
</dbReference>
<evidence type="ECO:0000256" key="2">
    <source>
        <dbReference type="ARBA" id="ARBA00022614"/>
    </source>
</evidence>
<dbReference type="InterPro" id="IPR032675">
    <property type="entry name" value="LRR_dom_sf"/>
</dbReference>
<dbReference type="SMART" id="SM00367">
    <property type="entry name" value="LRR_CC"/>
    <property type="match status" value="5"/>
</dbReference>
<dbReference type="InterPro" id="IPR006553">
    <property type="entry name" value="Leu-rich_rpt_Cys-con_subtyp"/>
</dbReference>
<evidence type="ECO:0000256" key="1">
    <source>
        <dbReference type="ARBA" id="ARBA00022468"/>
    </source>
</evidence>
<comment type="caution">
    <text evidence="4">The sequence shown here is derived from an EMBL/GenBank/DDBJ whole genome shotgun (WGS) entry which is preliminary data.</text>
</comment>
<dbReference type="GO" id="GO:0005096">
    <property type="term" value="F:GTPase activator activity"/>
    <property type="evidence" value="ECO:0007669"/>
    <property type="project" value="UniProtKB-KW"/>
</dbReference>
<keyword evidence="3" id="KW-0677">Repeat</keyword>
<dbReference type="EMBL" id="JATAAI010000039">
    <property type="protein sequence ID" value="KAK1734350.1"/>
    <property type="molecule type" value="Genomic_DNA"/>
</dbReference>
<dbReference type="PANTHER" id="PTHR24113:SF12">
    <property type="entry name" value="RAN GTPASE-ACTIVATING PROTEIN 1"/>
    <property type="match status" value="1"/>
</dbReference>
<proteinExistence type="predicted"/>
<keyword evidence="2" id="KW-0433">Leucine-rich repeat</keyword>
<evidence type="ECO:0000313" key="4">
    <source>
        <dbReference type="EMBL" id="KAK1734350.1"/>
    </source>
</evidence>
<dbReference type="PANTHER" id="PTHR24113">
    <property type="entry name" value="RAN GTPASE-ACTIVATING PROTEIN 1"/>
    <property type="match status" value="1"/>
</dbReference>
<dbReference type="Pfam" id="PF13516">
    <property type="entry name" value="LRR_6"/>
    <property type="match status" value="7"/>
</dbReference>
<dbReference type="SUPFAM" id="SSF52047">
    <property type="entry name" value="RNI-like"/>
    <property type="match status" value="2"/>
</dbReference>